<dbReference type="EMBL" id="VOIH02000008">
    <property type="protein sequence ID" value="KAF3439055.1"/>
    <property type="molecule type" value="Genomic_DNA"/>
</dbReference>
<evidence type="ECO:0000313" key="2">
    <source>
        <dbReference type="EMBL" id="KAF3439055.1"/>
    </source>
</evidence>
<dbReference type="Pfam" id="PF04801">
    <property type="entry name" value="RPC5"/>
    <property type="match status" value="1"/>
</dbReference>
<feature type="region of interest" description="Disordered" evidence="1">
    <location>
        <begin position="502"/>
        <end position="532"/>
    </location>
</feature>
<feature type="compositionally biased region" description="Basic and acidic residues" evidence="1">
    <location>
        <begin position="54"/>
        <end position="65"/>
    </location>
</feature>
<dbReference type="PANTHER" id="PTHR12069">
    <property type="entry name" value="DNA-DIRECTED RNA POLYMERASES III 80 KDA POLYPEPTIDE RNA POLYMERASE III SUBUNIT 5"/>
    <property type="match status" value="1"/>
</dbReference>
<comment type="caution">
    <text evidence="2">The sequence shown here is derived from an EMBL/GenBank/DDBJ whole genome shotgun (WGS) entry which is preliminary data.</text>
</comment>
<feature type="region of interest" description="Disordered" evidence="1">
    <location>
        <begin position="235"/>
        <end position="254"/>
    </location>
</feature>
<dbReference type="InterPro" id="IPR006886">
    <property type="entry name" value="RNA_pol_III_Rpc5"/>
</dbReference>
<name>A0A8K0DXB7_9ROSA</name>
<dbReference type="GO" id="GO:0042797">
    <property type="term" value="P:tRNA transcription by RNA polymerase III"/>
    <property type="evidence" value="ECO:0007669"/>
    <property type="project" value="TreeGrafter"/>
</dbReference>
<feature type="compositionally biased region" description="Basic and acidic residues" evidence="1">
    <location>
        <begin position="245"/>
        <end position="254"/>
    </location>
</feature>
<evidence type="ECO:0000313" key="3">
    <source>
        <dbReference type="Proteomes" id="UP000796880"/>
    </source>
</evidence>
<dbReference type="OrthoDB" id="340681at2759"/>
<keyword evidence="3" id="KW-1185">Reference proteome</keyword>
<reference evidence="2" key="1">
    <citation type="submission" date="2020-03" db="EMBL/GenBank/DDBJ databases">
        <title>A high-quality chromosome-level genome assembly of a woody plant with both climbing and erect habits, Rhamnella rubrinervis.</title>
        <authorList>
            <person name="Lu Z."/>
            <person name="Yang Y."/>
            <person name="Zhu X."/>
            <person name="Sun Y."/>
        </authorList>
    </citation>
    <scope>NUCLEOTIDE SEQUENCE</scope>
    <source>
        <strain evidence="2">BYM</strain>
        <tissue evidence="2">Leaf</tissue>
    </source>
</reference>
<proteinExistence type="predicted"/>
<feature type="region of interest" description="Disordered" evidence="1">
    <location>
        <begin position="1"/>
        <end position="104"/>
    </location>
</feature>
<sequence length="692" mass="77341">MDLDDLDEPSLPSSRVVRFAPKSSKVRPKPKSEPASIPELVPKAEPEVPAGKPGARELEVNKNEGTELAPKTDVSASNGAAKMEVEPKTEAREEPEGNDPMEKDAAEDTVIREIDVFFNPTIDADTQLYVLQYPLRPWWRPYELDERCEEFRVKPRSSEVEVDLSLDVDSKNYDQDSGSKLSMTKQTLSCSWKPPQTTGYAVGVLMGNKLHLNPIHAVVQLRPSLEHLRSSGLKRKNNVTGDANDNVKLEGSSERKPVVLKKQNKQLDSSMEQKTIDEECWVPLKYHGTGSELCSSYLQRMVVQESSPVQFTMSPYDYIDSLCPGSSKNDIGPNGPSKRLLLSLPLDERIQKILSEGPGVYRFNALKHFAPDCTDEAILDVLQQRALLVQGLWALKSPLLYPEQSKESRMQKLARDYVLLLFQKSPVISYSELKYPASLKIAVTKTLNILAIERPSLKNWKFKEPTDKSFIKYYPGVVKKQGEVWVELERLVMNNIEDGKSARGAKNANMTSKPGPGRSLNSDKGKTVSGVGGKSIPDDIREALSAKVLPKVIQDHKVCSFQVICQGLRDLALNKLNLPKVDARIKKAAEYGTDFPDELRKLVDQVAVNVHGVYVAKSSSDFPQYDPLRNVVIELLRQKGPNAKLKKNEVREAAKKNLKRDIDDREYNKVVSEFCVSNGSLWMLKSGDGTPT</sequence>
<gene>
    <name evidence="2" type="ORF">FNV43_RR17330</name>
</gene>
<dbReference type="PANTHER" id="PTHR12069:SF0">
    <property type="entry name" value="DNA-DIRECTED RNA POLYMERASE III SUBUNIT RPC5"/>
    <property type="match status" value="1"/>
</dbReference>
<evidence type="ECO:0008006" key="4">
    <source>
        <dbReference type="Google" id="ProtNLM"/>
    </source>
</evidence>
<organism evidence="2 3">
    <name type="scientific">Rhamnella rubrinervis</name>
    <dbReference type="NCBI Taxonomy" id="2594499"/>
    <lineage>
        <taxon>Eukaryota</taxon>
        <taxon>Viridiplantae</taxon>
        <taxon>Streptophyta</taxon>
        <taxon>Embryophyta</taxon>
        <taxon>Tracheophyta</taxon>
        <taxon>Spermatophyta</taxon>
        <taxon>Magnoliopsida</taxon>
        <taxon>eudicotyledons</taxon>
        <taxon>Gunneridae</taxon>
        <taxon>Pentapetalae</taxon>
        <taxon>rosids</taxon>
        <taxon>fabids</taxon>
        <taxon>Rosales</taxon>
        <taxon>Rhamnaceae</taxon>
        <taxon>rhamnoid group</taxon>
        <taxon>Rhamneae</taxon>
        <taxon>Rhamnella</taxon>
    </lineage>
</organism>
<feature type="compositionally biased region" description="Basic and acidic residues" evidence="1">
    <location>
        <begin position="83"/>
        <end position="104"/>
    </location>
</feature>
<accession>A0A8K0DXB7</accession>
<protein>
    <recommendedName>
        <fullName evidence="4">DNA-directed RNA polymerase III subunit RPC5</fullName>
    </recommendedName>
</protein>
<dbReference type="AlphaFoldDB" id="A0A8K0DXB7"/>
<evidence type="ECO:0000256" key="1">
    <source>
        <dbReference type="SAM" id="MobiDB-lite"/>
    </source>
</evidence>
<dbReference type="GO" id="GO:0005666">
    <property type="term" value="C:RNA polymerase III complex"/>
    <property type="evidence" value="ECO:0007669"/>
    <property type="project" value="TreeGrafter"/>
</dbReference>
<dbReference type="Proteomes" id="UP000796880">
    <property type="component" value="Unassembled WGS sequence"/>
</dbReference>